<evidence type="ECO:0000313" key="1">
    <source>
        <dbReference type="EMBL" id="KAH3791295.1"/>
    </source>
</evidence>
<keyword evidence="2" id="KW-1185">Reference proteome</keyword>
<reference evidence="1" key="1">
    <citation type="journal article" date="2019" name="bioRxiv">
        <title>The Genome of the Zebra Mussel, Dreissena polymorpha: A Resource for Invasive Species Research.</title>
        <authorList>
            <person name="McCartney M.A."/>
            <person name="Auch B."/>
            <person name="Kono T."/>
            <person name="Mallez S."/>
            <person name="Zhang Y."/>
            <person name="Obille A."/>
            <person name="Becker A."/>
            <person name="Abrahante J.E."/>
            <person name="Garbe J."/>
            <person name="Badalamenti J.P."/>
            <person name="Herman A."/>
            <person name="Mangelson H."/>
            <person name="Liachko I."/>
            <person name="Sullivan S."/>
            <person name="Sone E.D."/>
            <person name="Koren S."/>
            <person name="Silverstein K.A.T."/>
            <person name="Beckman K.B."/>
            <person name="Gohl D.M."/>
        </authorList>
    </citation>
    <scope>NUCLEOTIDE SEQUENCE</scope>
    <source>
        <strain evidence="1">Duluth1</strain>
        <tissue evidence="1">Whole animal</tissue>
    </source>
</reference>
<name>A0A9D4F7F8_DREPO</name>
<proteinExistence type="predicted"/>
<protein>
    <submittedName>
        <fullName evidence="1">Uncharacterized protein</fullName>
    </submittedName>
</protein>
<reference evidence="1" key="2">
    <citation type="submission" date="2020-11" db="EMBL/GenBank/DDBJ databases">
        <authorList>
            <person name="McCartney M.A."/>
            <person name="Auch B."/>
            <person name="Kono T."/>
            <person name="Mallez S."/>
            <person name="Becker A."/>
            <person name="Gohl D.M."/>
            <person name="Silverstein K.A.T."/>
            <person name="Koren S."/>
            <person name="Bechman K.B."/>
            <person name="Herman A."/>
            <person name="Abrahante J.E."/>
            <person name="Garbe J."/>
        </authorList>
    </citation>
    <scope>NUCLEOTIDE SEQUENCE</scope>
    <source>
        <strain evidence="1">Duluth1</strain>
        <tissue evidence="1">Whole animal</tissue>
    </source>
</reference>
<comment type="caution">
    <text evidence="1">The sequence shown here is derived from an EMBL/GenBank/DDBJ whole genome shotgun (WGS) entry which is preliminary data.</text>
</comment>
<accession>A0A9D4F7F8</accession>
<dbReference type="Proteomes" id="UP000828390">
    <property type="component" value="Unassembled WGS sequence"/>
</dbReference>
<sequence length="62" mass="6974">MQVALLSQKADDVQDYYKKRDYTKVYNALKDVYSRTSSGSTPLLSSKGTLSLQIKRKSRKGG</sequence>
<gene>
    <name evidence="1" type="ORF">DPMN_144778</name>
</gene>
<organism evidence="1 2">
    <name type="scientific">Dreissena polymorpha</name>
    <name type="common">Zebra mussel</name>
    <name type="synonym">Mytilus polymorpha</name>
    <dbReference type="NCBI Taxonomy" id="45954"/>
    <lineage>
        <taxon>Eukaryota</taxon>
        <taxon>Metazoa</taxon>
        <taxon>Spiralia</taxon>
        <taxon>Lophotrochozoa</taxon>
        <taxon>Mollusca</taxon>
        <taxon>Bivalvia</taxon>
        <taxon>Autobranchia</taxon>
        <taxon>Heteroconchia</taxon>
        <taxon>Euheterodonta</taxon>
        <taxon>Imparidentia</taxon>
        <taxon>Neoheterodontei</taxon>
        <taxon>Myida</taxon>
        <taxon>Dreissenoidea</taxon>
        <taxon>Dreissenidae</taxon>
        <taxon>Dreissena</taxon>
    </lineage>
</organism>
<evidence type="ECO:0000313" key="2">
    <source>
        <dbReference type="Proteomes" id="UP000828390"/>
    </source>
</evidence>
<dbReference type="EMBL" id="JAIWYP010000007">
    <property type="protein sequence ID" value="KAH3791295.1"/>
    <property type="molecule type" value="Genomic_DNA"/>
</dbReference>
<dbReference type="AlphaFoldDB" id="A0A9D4F7F8"/>